<evidence type="ECO:0000256" key="1">
    <source>
        <dbReference type="ARBA" id="ARBA00004625"/>
    </source>
</evidence>
<comment type="function">
    <text evidence="11">Plays a role in viral cell-to-cell propagation, by facilitating genome transport to neighboring plant cells through plasmosdesmata. May induce the formation of granular vesicles derived from the Endoplasmic reticulum, which align on actin filaments.</text>
</comment>
<reference evidence="13" key="1">
    <citation type="submission" date="2021-05" db="EMBL/GenBank/DDBJ databases">
        <authorList>
            <person name="Rast H."/>
            <person name="Boyes I."/>
            <person name="Rott M."/>
        </authorList>
    </citation>
    <scope>NUCLEOTIDE SEQUENCE</scope>
    <source>
        <strain evidence="13">13TF149B</strain>
    </source>
</reference>
<keyword evidence="7" id="KW-1133">Transmembrane helix</keyword>
<keyword evidence="8" id="KW-0916">Viral movement protein</keyword>
<evidence type="ECO:0000313" key="13">
    <source>
        <dbReference type="EMBL" id="UCR98130.1"/>
    </source>
</evidence>
<evidence type="ECO:0000256" key="2">
    <source>
        <dbReference type="ARBA" id="ARBA00010355"/>
    </source>
</evidence>
<evidence type="ECO:0000256" key="8">
    <source>
        <dbReference type="ARBA" id="ARBA00023031"/>
    </source>
</evidence>
<comment type="similarity">
    <text evidence="2">Belongs to the Tymovirales TGBp3 protein family.</text>
</comment>
<organism evidence="13">
    <name type="scientific">Foveavirus mali</name>
    <dbReference type="NCBI Taxonomy" id="35350"/>
    <lineage>
        <taxon>Viruses</taxon>
        <taxon>Riboviria</taxon>
        <taxon>Orthornavirae</taxon>
        <taxon>Kitrinoviricota</taxon>
        <taxon>Alsuviricetes</taxon>
        <taxon>Tymovirales</taxon>
        <taxon>Betaflexiviridae</taxon>
        <taxon>Quinvirinae</taxon>
        <taxon>Foveavirus</taxon>
    </lineage>
</organism>
<evidence type="ECO:0000256" key="6">
    <source>
        <dbReference type="ARBA" id="ARBA00022870"/>
    </source>
</evidence>
<keyword evidence="5" id="KW-0812">Transmembrane</keyword>
<evidence type="ECO:0000256" key="12">
    <source>
        <dbReference type="ARBA" id="ARBA00033148"/>
    </source>
</evidence>
<dbReference type="GO" id="GO:0044167">
    <property type="term" value="C:host cell endoplasmic reticulum membrane"/>
    <property type="evidence" value="ECO:0007669"/>
    <property type="project" value="UniProtKB-SubCell"/>
</dbReference>
<dbReference type="GO" id="GO:0046740">
    <property type="term" value="P:transport of virus in host, cell to cell"/>
    <property type="evidence" value="ECO:0007669"/>
    <property type="project" value="UniProtKB-KW"/>
</dbReference>
<dbReference type="EMBL" id="MZ147993">
    <property type="protein sequence ID" value="UCR98130.1"/>
    <property type="molecule type" value="Genomic_RNA"/>
</dbReference>
<keyword evidence="6" id="KW-1043">Host membrane</keyword>
<keyword evidence="10" id="KW-1038">Host endoplasmic reticulum</keyword>
<evidence type="ECO:0000256" key="10">
    <source>
        <dbReference type="ARBA" id="ARBA00023184"/>
    </source>
</evidence>
<comment type="subcellular location">
    <subcellularLocation>
        <location evidence="1">Host endoplasmic reticulum membrane</location>
    </subcellularLocation>
</comment>
<name>A0A8K1J9H2_9VIRU</name>
<evidence type="ECO:0000256" key="5">
    <source>
        <dbReference type="ARBA" id="ARBA00022692"/>
    </source>
</evidence>
<dbReference type="Pfam" id="PF02495">
    <property type="entry name" value="TGBp3"/>
    <property type="match status" value="1"/>
</dbReference>
<keyword evidence="9" id="KW-0472">Membrane</keyword>
<evidence type="ECO:0000256" key="4">
    <source>
        <dbReference type="ARBA" id="ARBA00022448"/>
    </source>
</evidence>
<keyword evidence="4" id="KW-0813">Transport</keyword>
<dbReference type="InterPro" id="IPR003411">
    <property type="entry name" value="TGBp3"/>
</dbReference>
<evidence type="ECO:0000256" key="7">
    <source>
        <dbReference type="ARBA" id="ARBA00022989"/>
    </source>
</evidence>
<evidence type="ECO:0000256" key="9">
    <source>
        <dbReference type="ARBA" id="ARBA00023136"/>
    </source>
</evidence>
<protein>
    <recommendedName>
        <fullName evidence="3">Movement protein TGBp3</fullName>
    </recommendedName>
    <alternativeName>
        <fullName evidence="12">Triple gene block 3 protein</fullName>
    </alternativeName>
</protein>
<evidence type="ECO:0000256" key="3">
    <source>
        <dbReference type="ARBA" id="ARBA00013812"/>
    </source>
</evidence>
<evidence type="ECO:0000256" key="11">
    <source>
        <dbReference type="ARBA" id="ARBA00025270"/>
    </source>
</evidence>
<proteinExistence type="inferred from homology"/>
<accession>A0A8K1J9H2</accession>
<sequence>MFPRSGLGLAIAAAFVAYLVLLLAQQLYMSNSSQCTIVITGESVSIVGCVYSEAFIDLVKGLKPYYHPLGQGVVDQYYISLLLICC</sequence>